<dbReference type="InterPro" id="IPR036259">
    <property type="entry name" value="MFS_trans_sf"/>
</dbReference>
<dbReference type="FunFam" id="1.20.1250.20:FF:000013">
    <property type="entry name" value="MFS general substrate transporter"/>
    <property type="match status" value="1"/>
</dbReference>
<keyword evidence="8" id="KW-1185">Reference proteome</keyword>
<accession>A0A5C3KSB9</accession>
<evidence type="ECO:0000256" key="3">
    <source>
        <dbReference type="ARBA" id="ARBA00022692"/>
    </source>
</evidence>
<feature type="transmembrane region" description="Helical" evidence="6">
    <location>
        <begin position="167"/>
        <end position="188"/>
    </location>
</feature>
<dbReference type="Pfam" id="PF07690">
    <property type="entry name" value="MFS_1"/>
    <property type="match status" value="1"/>
</dbReference>
<dbReference type="Gene3D" id="1.20.1250.20">
    <property type="entry name" value="MFS general substrate transporter like domains"/>
    <property type="match status" value="2"/>
</dbReference>
<dbReference type="GO" id="GO:0016020">
    <property type="term" value="C:membrane"/>
    <property type="evidence" value="ECO:0007669"/>
    <property type="project" value="UniProtKB-SubCell"/>
</dbReference>
<feature type="transmembrane region" description="Helical" evidence="6">
    <location>
        <begin position="268"/>
        <end position="289"/>
    </location>
</feature>
<feature type="transmembrane region" description="Helical" evidence="6">
    <location>
        <begin position="359"/>
        <end position="380"/>
    </location>
</feature>
<feature type="transmembrane region" description="Helical" evidence="6">
    <location>
        <begin position="301"/>
        <end position="319"/>
    </location>
</feature>
<keyword evidence="2" id="KW-0813">Transport</keyword>
<feature type="transmembrane region" description="Helical" evidence="6">
    <location>
        <begin position="236"/>
        <end position="262"/>
    </location>
</feature>
<dbReference type="OrthoDB" id="3639251at2759"/>
<dbReference type="FunFam" id="1.20.1250.20:FF:000018">
    <property type="entry name" value="MFS transporter permease"/>
    <property type="match status" value="1"/>
</dbReference>
<dbReference type="PANTHER" id="PTHR43791">
    <property type="entry name" value="PERMEASE-RELATED"/>
    <property type="match status" value="1"/>
</dbReference>
<comment type="subcellular location">
    <subcellularLocation>
        <location evidence="1">Membrane</location>
        <topology evidence="1">Multi-pass membrane protein</topology>
    </subcellularLocation>
</comment>
<dbReference type="SUPFAM" id="SSF103473">
    <property type="entry name" value="MFS general substrate transporter"/>
    <property type="match status" value="1"/>
</dbReference>
<dbReference type="Proteomes" id="UP000307440">
    <property type="component" value="Unassembled WGS sequence"/>
</dbReference>
<reference evidence="7 8" key="1">
    <citation type="journal article" date="2019" name="Nat. Ecol. Evol.">
        <title>Megaphylogeny resolves global patterns of mushroom evolution.</title>
        <authorList>
            <person name="Varga T."/>
            <person name="Krizsan K."/>
            <person name="Foldi C."/>
            <person name="Dima B."/>
            <person name="Sanchez-Garcia M."/>
            <person name="Sanchez-Ramirez S."/>
            <person name="Szollosi G.J."/>
            <person name="Szarkandi J.G."/>
            <person name="Papp V."/>
            <person name="Albert L."/>
            <person name="Andreopoulos W."/>
            <person name="Angelini C."/>
            <person name="Antonin V."/>
            <person name="Barry K.W."/>
            <person name="Bougher N.L."/>
            <person name="Buchanan P."/>
            <person name="Buyck B."/>
            <person name="Bense V."/>
            <person name="Catcheside P."/>
            <person name="Chovatia M."/>
            <person name="Cooper J."/>
            <person name="Damon W."/>
            <person name="Desjardin D."/>
            <person name="Finy P."/>
            <person name="Geml J."/>
            <person name="Haridas S."/>
            <person name="Hughes K."/>
            <person name="Justo A."/>
            <person name="Karasinski D."/>
            <person name="Kautmanova I."/>
            <person name="Kiss B."/>
            <person name="Kocsube S."/>
            <person name="Kotiranta H."/>
            <person name="LaButti K.M."/>
            <person name="Lechner B.E."/>
            <person name="Liimatainen K."/>
            <person name="Lipzen A."/>
            <person name="Lukacs Z."/>
            <person name="Mihaltcheva S."/>
            <person name="Morgado L.N."/>
            <person name="Niskanen T."/>
            <person name="Noordeloos M.E."/>
            <person name="Ohm R.A."/>
            <person name="Ortiz-Santana B."/>
            <person name="Ovrebo C."/>
            <person name="Racz N."/>
            <person name="Riley R."/>
            <person name="Savchenko A."/>
            <person name="Shiryaev A."/>
            <person name="Soop K."/>
            <person name="Spirin V."/>
            <person name="Szebenyi C."/>
            <person name="Tomsovsky M."/>
            <person name="Tulloss R.E."/>
            <person name="Uehling J."/>
            <person name="Grigoriev I.V."/>
            <person name="Vagvolgyi C."/>
            <person name="Papp T."/>
            <person name="Martin F.M."/>
            <person name="Miettinen O."/>
            <person name="Hibbett D.S."/>
            <person name="Nagy L.G."/>
        </authorList>
    </citation>
    <scope>NUCLEOTIDE SEQUENCE [LARGE SCALE GENOMIC DNA]</scope>
    <source>
        <strain evidence="7 8">CBS 121175</strain>
    </source>
</reference>
<dbReference type="GO" id="GO:0022857">
    <property type="term" value="F:transmembrane transporter activity"/>
    <property type="evidence" value="ECO:0007669"/>
    <property type="project" value="InterPro"/>
</dbReference>
<keyword evidence="3 6" id="KW-0812">Transmembrane</keyword>
<feature type="transmembrane region" description="Helical" evidence="6">
    <location>
        <begin position="104"/>
        <end position="124"/>
    </location>
</feature>
<evidence type="ECO:0000256" key="1">
    <source>
        <dbReference type="ARBA" id="ARBA00004141"/>
    </source>
</evidence>
<evidence type="ECO:0000256" key="5">
    <source>
        <dbReference type="ARBA" id="ARBA00023136"/>
    </source>
</evidence>
<feature type="non-terminal residue" evidence="7">
    <location>
        <position position="1"/>
    </location>
</feature>
<protein>
    <submittedName>
        <fullName evidence="7">MFS general substrate transporter</fullName>
    </submittedName>
</protein>
<dbReference type="PANTHER" id="PTHR43791:SF3">
    <property type="entry name" value="MAJOR FACILITATOR SUPERFAMILY (MFS) PROFILE DOMAIN-CONTAINING PROTEIN"/>
    <property type="match status" value="1"/>
</dbReference>
<feature type="transmembrane region" description="Helical" evidence="6">
    <location>
        <begin position="41"/>
        <end position="58"/>
    </location>
</feature>
<evidence type="ECO:0000256" key="6">
    <source>
        <dbReference type="SAM" id="Phobius"/>
    </source>
</evidence>
<feature type="transmembrane region" description="Helical" evidence="6">
    <location>
        <begin position="136"/>
        <end position="155"/>
    </location>
</feature>
<feature type="transmembrane region" description="Helical" evidence="6">
    <location>
        <begin position="392"/>
        <end position="415"/>
    </location>
</feature>
<evidence type="ECO:0000256" key="4">
    <source>
        <dbReference type="ARBA" id="ARBA00022989"/>
    </source>
</evidence>
<gene>
    <name evidence="7" type="ORF">FA15DRAFT_594680</name>
</gene>
<feature type="transmembrane region" description="Helical" evidence="6">
    <location>
        <begin position="325"/>
        <end position="347"/>
    </location>
</feature>
<proteinExistence type="predicted"/>
<organism evidence="7 8">
    <name type="scientific">Coprinopsis marcescibilis</name>
    <name type="common">Agaric fungus</name>
    <name type="synonym">Psathyrella marcescibilis</name>
    <dbReference type="NCBI Taxonomy" id="230819"/>
    <lineage>
        <taxon>Eukaryota</taxon>
        <taxon>Fungi</taxon>
        <taxon>Dikarya</taxon>
        <taxon>Basidiomycota</taxon>
        <taxon>Agaricomycotina</taxon>
        <taxon>Agaricomycetes</taxon>
        <taxon>Agaricomycetidae</taxon>
        <taxon>Agaricales</taxon>
        <taxon>Agaricineae</taxon>
        <taxon>Psathyrellaceae</taxon>
        <taxon>Coprinopsis</taxon>
    </lineage>
</organism>
<sequence length="439" mass="48317">RVDLCLLPLLGALYAVCVVDRGNLGLARTAGMDHDLELSVGSRYSIVSCVYFIPYIILQLPSNLMLRRIGVTNWLAFCVTSWGAVQLGMGFVHTWGELAVCRMFLGALEAGFFPGLVFIITTWYTRHEVQQRLASFYIFSIVVGGFSAILAYLLALLDGKLGFPGWSWIFIVEGALTMAFGLLTWGVVPGFPDQNRFLTKEQTELVLTRVENDRGDSVPDEFTREKVFLHLSDWKIWAFGLMYFCATVPAQAIGFFLTNLLFGMGWSVRAALLLSAPPYLVAAVSIVAFAKISDRHCSRALPIAVQTVITIIGLMLIAFSRRPGWRYAGIFLSNAGSGGCIPGILAYSANNVVSHTKRAVATAVVISFGGIAGIFATNVFRQQDAPTYLPGIYITVGCQFLLLVLLAITTAYFWWKNRGQRQGISAQHLEQSPGFLYTL</sequence>
<dbReference type="AlphaFoldDB" id="A0A5C3KSB9"/>
<evidence type="ECO:0000313" key="8">
    <source>
        <dbReference type="Proteomes" id="UP000307440"/>
    </source>
</evidence>
<evidence type="ECO:0000256" key="2">
    <source>
        <dbReference type="ARBA" id="ARBA00022448"/>
    </source>
</evidence>
<feature type="transmembrane region" description="Helical" evidence="6">
    <location>
        <begin position="70"/>
        <end position="92"/>
    </location>
</feature>
<keyword evidence="5 6" id="KW-0472">Membrane</keyword>
<evidence type="ECO:0000313" key="7">
    <source>
        <dbReference type="EMBL" id="TFK23157.1"/>
    </source>
</evidence>
<name>A0A5C3KSB9_COPMA</name>
<keyword evidence="4 6" id="KW-1133">Transmembrane helix</keyword>
<dbReference type="EMBL" id="ML210224">
    <property type="protein sequence ID" value="TFK23157.1"/>
    <property type="molecule type" value="Genomic_DNA"/>
</dbReference>
<dbReference type="InterPro" id="IPR011701">
    <property type="entry name" value="MFS"/>
</dbReference>